<keyword evidence="9" id="KW-0862">Zinc</keyword>
<keyword evidence="3" id="KW-1017">Isopeptide bond</keyword>
<dbReference type="GO" id="GO:0033557">
    <property type="term" value="C:Slx1-Slx4 complex"/>
    <property type="evidence" value="ECO:0007669"/>
    <property type="project" value="InterPro"/>
</dbReference>
<dbReference type="Pfam" id="PF09494">
    <property type="entry name" value="Slx4"/>
    <property type="match status" value="1"/>
</dbReference>
<evidence type="ECO:0000313" key="21">
    <source>
        <dbReference type="RefSeq" id="XP_030067086.1"/>
    </source>
</evidence>
<feature type="compositionally biased region" description="Polar residues" evidence="17">
    <location>
        <begin position="1778"/>
        <end position="1809"/>
    </location>
</feature>
<dbReference type="CDD" id="cd22999">
    <property type="entry name" value="SAP_SLX4"/>
    <property type="match status" value="1"/>
</dbReference>
<feature type="compositionally biased region" description="Low complexity" evidence="17">
    <location>
        <begin position="1173"/>
        <end position="1183"/>
    </location>
</feature>
<dbReference type="PANTHER" id="PTHR21541:SF3">
    <property type="entry name" value="STRUCTURE-SPECIFIC ENDONUCLEASE SUBUNIT SLX4"/>
    <property type="match status" value="1"/>
</dbReference>
<comment type="subcellular location">
    <subcellularLocation>
        <location evidence="1">Nucleus</location>
    </subcellularLocation>
</comment>
<dbReference type="PROSITE" id="PS50097">
    <property type="entry name" value="BTB"/>
    <property type="match status" value="1"/>
</dbReference>
<dbReference type="SUPFAM" id="SSF54695">
    <property type="entry name" value="POZ domain"/>
    <property type="match status" value="1"/>
</dbReference>
<evidence type="ECO:0000256" key="4">
    <source>
        <dbReference type="ARBA" id="ARBA00022553"/>
    </source>
</evidence>
<keyword evidence="5" id="KW-0479">Metal-binding</keyword>
<feature type="compositionally biased region" description="Basic and acidic residues" evidence="17">
    <location>
        <begin position="1524"/>
        <end position="1536"/>
    </location>
</feature>
<dbReference type="GO" id="GO:0006281">
    <property type="term" value="P:DNA repair"/>
    <property type="evidence" value="ECO:0007669"/>
    <property type="project" value="UniProtKB-KW"/>
</dbReference>
<evidence type="ECO:0000256" key="13">
    <source>
        <dbReference type="ARBA" id="ARBA00023242"/>
    </source>
</evidence>
<dbReference type="SMART" id="SM00225">
    <property type="entry name" value="BTB"/>
    <property type="match status" value="1"/>
</dbReference>
<keyword evidence="11" id="KW-0233">DNA recombination</keyword>
<dbReference type="OrthoDB" id="5576441at2759"/>
<feature type="domain" description="BTB" evidence="18">
    <location>
        <begin position="684"/>
        <end position="758"/>
    </location>
</feature>
<evidence type="ECO:0000256" key="1">
    <source>
        <dbReference type="ARBA" id="ARBA00004123"/>
    </source>
</evidence>
<evidence type="ECO:0000256" key="12">
    <source>
        <dbReference type="ARBA" id="ARBA00023204"/>
    </source>
</evidence>
<feature type="region of interest" description="Disordered" evidence="17">
    <location>
        <begin position="618"/>
        <end position="651"/>
    </location>
</feature>
<feature type="compositionally biased region" description="Basic and acidic residues" evidence="17">
    <location>
        <begin position="994"/>
        <end position="1003"/>
    </location>
</feature>
<reference evidence="20 21" key="1">
    <citation type="submission" date="2025-04" db="UniProtKB">
        <authorList>
            <consortium name="RefSeq"/>
        </authorList>
    </citation>
    <scope>IDENTIFICATION</scope>
</reference>
<dbReference type="RefSeq" id="XP_030067085.1">
    <property type="nucleotide sequence ID" value="XM_030211225.1"/>
</dbReference>
<organism evidence="19 21">
    <name type="scientific">Microcaecilia unicolor</name>
    <dbReference type="NCBI Taxonomy" id="1415580"/>
    <lineage>
        <taxon>Eukaryota</taxon>
        <taxon>Metazoa</taxon>
        <taxon>Chordata</taxon>
        <taxon>Craniata</taxon>
        <taxon>Vertebrata</taxon>
        <taxon>Euteleostomi</taxon>
        <taxon>Amphibia</taxon>
        <taxon>Gymnophiona</taxon>
        <taxon>Siphonopidae</taxon>
        <taxon>Microcaecilia</taxon>
    </lineage>
</organism>
<keyword evidence="13" id="KW-0539">Nucleus</keyword>
<keyword evidence="8" id="KW-0863">Zinc-finger</keyword>
<keyword evidence="10" id="KW-0832">Ubl conjugation</keyword>
<feature type="region of interest" description="Disordered" evidence="17">
    <location>
        <begin position="339"/>
        <end position="377"/>
    </location>
</feature>
<dbReference type="Pfam" id="PF00651">
    <property type="entry name" value="BTB"/>
    <property type="match status" value="1"/>
</dbReference>
<feature type="compositionally biased region" description="Basic residues" evidence="17">
    <location>
        <begin position="1743"/>
        <end position="1755"/>
    </location>
</feature>
<keyword evidence="4" id="KW-0597">Phosphoprotein</keyword>
<keyword evidence="19" id="KW-1185">Reference proteome</keyword>
<keyword evidence="20 21" id="KW-0540">Nuclease</keyword>
<comment type="subunit">
    <text evidence="15">Forms a heterodimer with SLX1A/GIYD1. Interacts with ERCC4/XPF; catalytic subunit of the ERCC4-ERCC1 endonuclease. Interacts with MUS81; catalytic subunit of the MUS81-EME1 endonuclease. Interacts with MSH2; component of the MSH2-MSH3 mismatch repair complex. Interacts with TERF2-TERF2IP. Interacts with PLK1 and SLX4IP.</text>
</comment>
<dbReference type="KEGG" id="muo:115475479"/>
<keyword evidence="12" id="KW-0234">DNA repair</keyword>
<dbReference type="GO" id="GO:0032206">
    <property type="term" value="P:positive regulation of telomere maintenance"/>
    <property type="evidence" value="ECO:0007669"/>
    <property type="project" value="UniProtKB-ARBA"/>
</dbReference>
<keyword evidence="20 21" id="KW-0378">Hydrolase</keyword>
<feature type="region of interest" description="Disordered" evidence="17">
    <location>
        <begin position="1169"/>
        <end position="1190"/>
    </location>
</feature>
<evidence type="ECO:0000256" key="16">
    <source>
        <dbReference type="ARBA" id="ARBA00076095"/>
    </source>
</evidence>
<feature type="compositionally biased region" description="Basic and acidic residues" evidence="17">
    <location>
        <begin position="98"/>
        <end position="112"/>
    </location>
</feature>
<dbReference type="RefSeq" id="XP_030067086.1">
    <property type="nucleotide sequence ID" value="XM_030211226.1"/>
</dbReference>
<evidence type="ECO:0000256" key="8">
    <source>
        <dbReference type="ARBA" id="ARBA00022771"/>
    </source>
</evidence>
<gene>
    <name evidence="20 21" type="primary">SLX4</name>
</gene>
<feature type="compositionally biased region" description="Basic and acidic residues" evidence="17">
    <location>
        <begin position="22"/>
        <end position="37"/>
    </location>
</feature>
<evidence type="ECO:0000256" key="11">
    <source>
        <dbReference type="ARBA" id="ARBA00023172"/>
    </source>
</evidence>
<dbReference type="FunFam" id="3.30.710.10:FF:000116">
    <property type="entry name" value="SLX4 structure-specific endonuclease subunit"/>
    <property type="match status" value="1"/>
</dbReference>
<evidence type="ECO:0000256" key="14">
    <source>
        <dbReference type="ARBA" id="ARBA00029496"/>
    </source>
</evidence>
<evidence type="ECO:0000256" key="7">
    <source>
        <dbReference type="ARBA" id="ARBA00022763"/>
    </source>
</evidence>
<evidence type="ECO:0000256" key="6">
    <source>
        <dbReference type="ARBA" id="ARBA00022737"/>
    </source>
</evidence>
<comment type="similarity">
    <text evidence="2">Belongs to the SLX4 family.</text>
</comment>
<feature type="region of interest" description="Disordered" evidence="17">
    <location>
        <begin position="994"/>
        <end position="1014"/>
    </location>
</feature>
<keyword evidence="7" id="KW-0227">DNA damage</keyword>
<dbReference type="GO" id="GO:0008270">
    <property type="term" value="F:zinc ion binding"/>
    <property type="evidence" value="ECO:0007669"/>
    <property type="project" value="UniProtKB-KW"/>
</dbReference>
<feature type="compositionally biased region" description="Polar residues" evidence="17">
    <location>
        <begin position="1540"/>
        <end position="1549"/>
    </location>
</feature>
<evidence type="ECO:0000313" key="20">
    <source>
        <dbReference type="RefSeq" id="XP_030067085.1"/>
    </source>
</evidence>
<dbReference type="Gene3D" id="3.30.710.10">
    <property type="entry name" value="Potassium Channel Kv1.1, Chain A"/>
    <property type="match status" value="1"/>
</dbReference>
<feature type="compositionally biased region" description="Polar residues" evidence="17">
    <location>
        <begin position="618"/>
        <end position="635"/>
    </location>
</feature>
<proteinExistence type="inferred from homology"/>
<feature type="region of interest" description="Disordered" evidence="17">
    <location>
        <begin position="1511"/>
        <end position="1549"/>
    </location>
</feature>
<dbReference type="CTD" id="84464"/>
<keyword evidence="6" id="KW-0677">Repeat</keyword>
<accession>A0A6P7YQT2</accession>
<evidence type="ECO:0000256" key="3">
    <source>
        <dbReference type="ARBA" id="ARBA00022499"/>
    </source>
</evidence>
<dbReference type="PANTHER" id="PTHR21541">
    <property type="entry name" value="BTB POZ DOMAIN CONTAINING 12"/>
    <property type="match status" value="1"/>
</dbReference>
<dbReference type="InterPro" id="IPR018574">
    <property type="entry name" value="Structure-sp_endonuc_su_Slx4"/>
</dbReference>
<dbReference type="GO" id="GO:0090656">
    <property type="term" value="P:t-circle formation"/>
    <property type="evidence" value="ECO:0007669"/>
    <property type="project" value="UniProtKB-ARBA"/>
</dbReference>
<feature type="compositionally biased region" description="Polar residues" evidence="17">
    <location>
        <begin position="339"/>
        <end position="357"/>
    </location>
</feature>
<evidence type="ECO:0000313" key="19">
    <source>
        <dbReference type="Proteomes" id="UP000515156"/>
    </source>
</evidence>
<protein>
    <recommendedName>
        <fullName evidence="14">Structure-specific endonuclease subunit SLX4</fullName>
    </recommendedName>
    <alternativeName>
        <fullName evidence="16">BTB/POZ domain-containing protein 12</fullName>
    </alternativeName>
</protein>
<evidence type="ECO:0000256" key="9">
    <source>
        <dbReference type="ARBA" id="ARBA00022833"/>
    </source>
</evidence>
<evidence type="ECO:0000256" key="10">
    <source>
        <dbReference type="ARBA" id="ARBA00022843"/>
    </source>
</evidence>
<dbReference type="GO" id="GO:0000712">
    <property type="term" value="P:resolution of meiotic recombination intermediates"/>
    <property type="evidence" value="ECO:0007669"/>
    <property type="project" value="TreeGrafter"/>
</dbReference>
<feature type="region of interest" description="Disordered" evidence="17">
    <location>
        <begin position="98"/>
        <end position="121"/>
    </location>
</feature>
<evidence type="ECO:0000256" key="17">
    <source>
        <dbReference type="SAM" id="MobiDB-lite"/>
    </source>
</evidence>
<dbReference type="GO" id="GO:0004519">
    <property type="term" value="F:endonuclease activity"/>
    <property type="evidence" value="ECO:0007669"/>
    <property type="project" value="UniProtKB-KW"/>
</dbReference>
<dbReference type="GO" id="GO:0006260">
    <property type="term" value="P:DNA replication"/>
    <property type="evidence" value="ECO:0007669"/>
    <property type="project" value="InterPro"/>
</dbReference>
<evidence type="ECO:0000259" key="18">
    <source>
        <dbReference type="PROSITE" id="PS50097"/>
    </source>
</evidence>
<evidence type="ECO:0000256" key="5">
    <source>
        <dbReference type="ARBA" id="ARBA00022723"/>
    </source>
</evidence>
<feature type="region of interest" description="Disordered" evidence="17">
    <location>
        <begin position="1715"/>
        <end position="1836"/>
    </location>
</feature>
<sequence length="1921" mass="214182">MEDSDDDFTELFSNHLRRVKRSRAEGEEKEGSREVQNGKKTSAAKGRLKKTKTTVTKSKRQDGKVRKKVEQCNKFAGCSKEMLEPVLDGTTFAVERQVRSEQQTHAEDEKAKAGGNGDQNVKNPARSVFQNDDQKNQAGFQDFCPQTVSACPASEESASLPSVARSTPVLGARPQTVELILQRMQHFKRGDPERLKHEPVETTAEVRMQGCVSAVSQQHTPPAVENVALTLVLQQKLRQEGVVENTESLEVEGCFFCQICHKDLSAMNSALREQHVNSRCLDETENSTSVVSSLQRSNIPECPICGKQFNTTKSRAAHLKRCAIKMQVSPQLLLQAVQRQTTSPAEGLHTGTSGQLTGSKRKGSAKEKEAAKKKKKTIKNDSEIENLLLAMVMSRSLLQQDSPQLTDIEPSIGSRLENDFPIKINQGTEKKSRKKRKEAPVPPLLIQDPVSAFQQIQQRVALLLTEDDESPNTPVLPPSRFWEEGAPDSALCQTLARSGHSKLWERSSLQENYAPESYYLDALVPPLSVWKPPEKENILLPRSSERPQTSLIQASFSLAPDFSSDVHMSSAGNGEAFREPGWGVNNSYQALSYSQKERQTLQDLTELAREGLTLTQWNPGAGQTQQIQGSGNGSEASDIIPSGFVPSPNAKKRRRMGSHCTVRALSLDTLAVDFSGMVNNPHLSDVQLQMDSGDILYAHKFVLYARCPQLFQLALSEGFLAEEDGNERMCRVLLNDVSAEAVLAFLQYLYSASTDIPSCLRFHVVALAIRFGVRELIDICENSPIDDQENEYHSEDDLFSKEKEEDNYNRADNFQELLKSVWVDEDEEALATLEVGQGEDEEQENEKVDEQELEEIYEFAATQRKVVEDEAEVEDAEGDLICETKEDQDVHQQKDDGVMLESLSTERTSEDLQENFVECVDGANWESKQESECQQVSVCKDLCSTNTNALECSKNSSKCSKGIQSNACVSNGKERFQRPSVVVNCSRLSKASWDKKERDHDMSHSQGSDGDLNDSYDRMFSQRWGEYLEPSQATYQMEDHGWAITENNCKVFKSPVVDKSGQLQKDLSLESKFFRSDNISPSISTLPAVGLTPSSPKPNRASLKMSPLMQNNLLSSPGQLKNKKACVLHFDEVFQKTNQQACTSSCRNKEVKEMHVQLVSPLKYPSMELNKQSHPQSLSSSFSDETKKPPSLVCCQKEDVIILLDSDEELESNKNINLVSSHLSRGRDTSLPLSSTLKKIVKEAQSPEPDVSSVYVDMDSNLLKIPGDMHSGNDLNLPPNGHCTSHVENSTYKLKLEQSCERDYSHEESMETSWLVPATPLISKSQHNSVHTQTTSFCLLPKVNQKVEQTIKGSSVDHSSRKHEKNVTTITKISSDDLTRTASGKHVLSNNTENKDVHAETLEMQSSVDCLSLSPVPPPLFSQCFTNVKSKHPGNPLSPNQRLSGLTQSVQNEPLDSNIFEIEDNNDDQETDPFSLSNRCQVVYEPPIPADDDCWHIDTFAPVEVSSKVFKGNDHANTNSPGSKSDRGERLTKSKELLGSTPTKSANSKTSLPLYEKNLHQANLSQDSFLNSMVWDHWDGEDNEFSKVQPLYERISSSQPAQKSKELKTPDAVCHKRNQVPKVPITPMPSYSDMDTPKLKKELDRFGVRCLPKRRMVLKLKEIFQYTHQTLSSDSEDEILSSQLHQQKVTVCANQPVPLPKNLKLGASTSISVRKHQPGVSSCSQPAPVKGNVEVTEKPPGVSHRRFKRPHKKMTRKEETQALFSASSPVKDRPFSTDCRQQPTASQESTGSSAAGSDNSFGSQSSLTNEFEMAFSASEEKDEAEEAAITPSQAAIQEKDRTEALRHYIRLNPELHRKILLYQPLELAELQAELKQNGIKISAGKLLDFLDSHCITFTTAAARKEKLQKKQSKRRRKGGKS</sequence>
<dbReference type="InterPro" id="IPR011333">
    <property type="entry name" value="SKP1/BTB/POZ_sf"/>
</dbReference>
<feature type="region of interest" description="Disordered" evidence="17">
    <location>
        <begin position="19"/>
        <end position="65"/>
    </location>
</feature>
<dbReference type="GeneID" id="115475479"/>
<keyword evidence="20 21" id="KW-0255">Endonuclease</keyword>
<dbReference type="Proteomes" id="UP000515156">
    <property type="component" value="Chromosome 8"/>
</dbReference>
<evidence type="ECO:0000256" key="15">
    <source>
        <dbReference type="ARBA" id="ARBA00064578"/>
    </source>
</evidence>
<dbReference type="InterPro" id="IPR000210">
    <property type="entry name" value="BTB/POZ_dom"/>
</dbReference>
<evidence type="ECO:0000256" key="2">
    <source>
        <dbReference type="ARBA" id="ARBA00006661"/>
    </source>
</evidence>
<name>A0A6P7YQT2_9AMPH</name>